<evidence type="ECO:0000313" key="3">
    <source>
        <dbReference type="Proteomes" id="UP000023152"/>
    </source>
</evidence>
<keyword evidence="3" id="KW-1185">Reference proteome</keyword>
<accession>X6MMC9</accession>
<organism evidence="2 3">
    <name type="scientific">Reticulomyxa filosa</name>
    <dbReference type="NCBI Taxonomy" id="46433"/>
    <lineage>
        <taxon>Eukaryota</taxon>
        <taxon>Sar</taxon>
        <taxon>Rhizaria</taxon>
        <taxon>Retaria</taxon>
        <taxon>Foraminifera</taxon>
        <taxon>Monothalamids</taxon>
        <taxon>Reticulomyxidae</taxon>
        <taxon>Reticulomyxa</taxon>
    </lineage>
</organism>
<feature type="non-terminal residue" evidence="2">
    <location>
        <position position="165"/>
    </location>
</feature>
<dbReference type="InterPro" id="IPR013761">
    <property type="entry name" value="SAM/pointed_sf"/>
</dbReference>
<evidence type="ECO:0000313" key="2">
    <source>
        <dbReference type="EMBL" id="ETO14240.1"/>
    </source>
</evidence>
<dbReference type="Proteomes" id="UP000023152">
    <property type="component" value="Unassembled WGS sequence"/>
</dbReference>
<feature type="region of interest" description="Disordered" evidence="1">
    <location>
        <begin position="104"/>
        <end position="165"/>
    </location>
</feature>
<comment type="caution">
    <text evidence="2">The sequence shown here is derived from an EMBL/GenBank/DDBJ whole genome shotgun (WGS) entry which is preliminary data.</text>
</comment>
<feature type="compositionally biased region" description="Basic residues" evidence="1">
    <location>
        <begin position="134"/>
        <end position="165"/>
    </location>
</feature>
<dbReference type="Gene3D" id="1.10.150.50">
    <property type="entry name" value="Transcription Factor, Ets-1"/>
    <property type="match status" value="1"/>
</dbReference>
<proteinExistence type="predicted"/>
<reference evidence="2 3" key="1">
    <citation type="journal article" date="2013" name="Curr. Biol.">
        <title>The Genome of the Foraminiferan Reticulomyxa filosa.</title>
        <authorList>
            <person name="Glockner G."/>
            <person name="Hulsmann N."/>
            <person name="Schleicher M."/>
            <person name="Noegel A.A."/>
            <person name="Eichinger L."/>
            <person name="Gallinger C."/>
            <person name="Pawlowski J."/>
            <person name="Sierra R."/>
            <person name="Euteneuer U."/>
            <person name="Pillet L."/>
            <person name="Moustafa A."/>
            <person name="Platzer M."/>
            <person name="Groth M."/>
            <person name="Szafranski K."/>
            <person name="Schliwa M."/>
        </authorList>
    </citation>
    <scope>NUCLEOTIDE SEQUENCE [LARGE SCALE GENOMIC DNA]</scope>
</reference>
<name>X6MMC9_RETFI</name>
<gene>
    <name evidence="2" type="ORF">RFI_23127</name>
</gene>
<dbReference type="EMBL" id="ASPP01020148">
    <property type="protein sequence ID" value="ETO14240.1"/>
    <property type="molecule type" value="Genomic_DNA"/>
</dbReference>
<evidence type="ECO:0000256" key="1">
    <source>
        <dbReference type="SAM" id="MobiDB-lite"/>
    </source>
</evidence>
<protein>
    <submittedName>
        <fullName evidence="2">Uncharacterized protein</fullName>
    </submittedName>
</protein>
<dbReference type="CDD" id="cd09487">
    <property type="entry name" value="SAM_superfamily"/>
    <property type="match status" value="1"/>
</dbReference>
<feature type="compositionally biased region" description="Basic and acidic residues" evidence="1">
    <location>
        <begin position="119"/>
        <end position="133"/>
    </location>
</feature>
<sequence length="165" mass="19132">MLFASKNARKTIICICKKKPDGILGIVFVNIPKCWLLMAQNDARDLVSWLHANGLTEPSVLEKLNEHHITLSTLLESTVEDIRDLCQDWEFSPVTKLKLVSAYRETKKREKEEEEEEKEAAPKVRVKESEDKIKKKKRGPKEKKERDKKKKGSHEKAKVKIKKVK</sequence>
<dbReference type="AlphaFoldDB" id="X6MMC9"/>